<evidence type="ECO:0000313" key="3">
    <source>
        <dbReference type="EMBL" id="KAA0184274.1"/>
    </source>
</evidence>
<reference evidence="3" key="1">
    <citation type="submission" date="2019-05" db="EMBL/GenBank/DDBJ databases">
        <title>Annotation for the trematode Fasciolopsis buski.</title>
        <authorList>
            <person name="Choi Y.-J."/>
        </authorList>
    </citation>
    <scope>NUCLEOTIDE SEQUENCE</scope>
    <source>
        <strain evidence="3">HT</strain>
        <tissue evidence="3">Whole worm</tissue>
    </source>
</reference>
<name>A0A8E0RJG1_9TREM</name>
<evidence type="ECO:0000256" key="2">
    <source>
        <dbReference type="SAM" id="Phobius"/>
    </source>
</evidence>
<protein>
    <submittedName>
        <fullName evidence="3">Uncharacterized protein</fullName>
    </submittedName>
</protein>
<gene>
    <name evidence="3" type="ORF">FBUS_01550</name>
</gene>
<evidence type="ECO:0000256" key="1">
    <source>
        <dbReference type="SAM" id="MobiDB-lite"/>
    </source>
</evidence>
<feature type="transmembrane region" description="Helical" evidence="2">
    <location>
        <begin position="6"/>
        <end position="25"/>
    </location>
</feature>
<dbReference type="EMBL" id="LUCM01011216">
    <property type="protein sequence ID" value="KAA0184274.1"/>
    <property type="molecule type" value="Genomic_DNA"/>
</dbReference>
<organism evidence="3 4">
    <name type="scientific">Fasciolopsis buskii</name>
    <dbReference type="NCBI Taxonomy" id="27845"/>
    <lineage>
        <taxon>Eukaryota</taxon>
        <taxon>Metazoa</taxon>
        <taxon>Spiralia</taxon>
        <taxon>Lophotrochozoa</taxon>
        <taxon>Platyhelminthes</taxon>
        <taxon>Trematoda</taxon>
        <taxon>Digenea</taxon>
        <taxon>Plagiorchiida</taxon>
        <taxon>Echinostomata</taxon>
        <taxon>Echinostomatoidea</taxon>
        <taxon>Fasciolidae</taxon>
        <taxon>Fasciolopsis</taxon>
    </lineage>
</organism>
<keyword evidence="4" id="KW-1185">Reference proteome</keyword>
<evidence type="ECO:0000313" key="4">
    <source>
        <dbReference type="Proteomes" id="UP000728185"/>
    </source>
</evidence>
<dbReference type="OrthoDB" id="6287407at2759"/>
<proteinExistence type="predicted"/>
<comment type="caution">
    <text evidence="3">The sequence shown here is derived from an EMBL/GenBank/DDBJ whole genome shotgun (WGS) entry which is preliminary data.</text>
</comment>
<dbReference type="Proteomes" id="UP000728185">
    <property type="component" value="Unassembled WGS sequence"/>
</dbReference>
<accession>A0A8E0RJG1</accession>
<keyword evidence="2" id="KW-1133">Transmembrane helix</keyword>
<sequence length="286" mass="32872">MIPILPSLYGFAGFLCLIGYFYALLDWRMRQRSLEWTTRLSLTGSGIKCATTSAKEPTSKMEELKGTNHLPSDDVQNARWQDGSIPVHMAVISGEESKQPTMAIGSEETIREQSNLSIGELDMEPQISEHFSSWDQRRAERRQRYREEKSRLTQTDDVELEDLESQGTITEDVDDRTPTGQFGEQEFILVSSAQEPEENLFSKRKYSIPEEIRVAHSTCSRRSSVQITDLDEQWYMSTVHVEEVGSFHIPRFLVKCKIVEFSERNSSWDKFLNVFSPNIVHPNPIN</sequence>
<keyword evidence="2" id="KW-0812">Transmembrane</keyword>
<feature type="region of interest" description="Disordered" evidence="1">
    <location>
        <begin position="145"/>
        <end position="178"/>
    </location>
</feature>
<keyword evidence="2" id="KW-0472">Membrane</keyword>
<dbReference type="AlphaFoldDB" id="A0A8E0RJG1"/>